<evidence type="ECO:0000256" key="2">
    <source>
        <dbReference type="ARBA" id="ARBA00010817"/>
    </source>
</evidence>
<gene>
    <name evidence="7" type="ORF">FBF83_17485</name>
</gene>
<dbReference type="PANTHER" id="PTHR43003">
    <property type="entry name" value="DNA-3-METHYLADENINE GLYCOSYLASE"/>
    <property type="match status" value="1"/>
</dbReference>
<accession>A0A4V6WRX9</accession>
<evidence type="ECO:0000313" key="7">
    <source>
        <dbReference type="EMBL" id="TKD68328.1"/>
    </source>
</evidence>
<evidence type="ECO:0000313" key="8">
    <source>
        <dbReference type="Proteomes" id="UP000310541"/>
    </source>
</evidence>
<dbReference type="GO" id="GO:0043916">
    <property type="term" value="F:DNA-7-methylguanine glycosylase activity"/>
    <property type="evidence" value="ECO:0007669"/>
    <property type="project" value="TreeGrafter"/>
</dbReference>
<dbReference type="Pfam" id="PF06029">
    <property type="entry name" value="AlkA_N"/>
    <property type="match status" value="1"/>
</dbReference>
<dbReference type="EC" id="3.2.2.21" evidence="3"/>
<evidence type="ECO:0000256" key="5">
    <source>
        <dbReference type="ARBA" id="ARBA00023204"/>
    </source>
</evidence>
<evidence type="ECO:0000259" key="6">
    <source>
        <dbReference type="SMART" id="SM00478"/>
    </source>
</evidence>
<dbReference type="InterPro" id="IPR003265">
    <property type="entry name" value="HhH-GPD_domain"/>
</dbReference>
<name>A0A4V6WRX9_9BACL</name>
<comment type="catalytic activity">
    <reaction evidence="1">
        <text>Hydrolysis of alkylated DNA, releasing 3-methyladenine, 3-methylguanine, 7-methylguanine and 7-methyladenine.</text>
        <dbReference type="EC" id="3.2.2.21"/>
    </reaction>
</comment>
<evidence type="ECO:0000256" key="3">
    <source>
        <dbReference type="ARBA" id="ARBA00012000"/>
    </source>
</evidence>
<comment type="caution">
    <text evidence="7">The sequence shown here is derived from an EMBL/GenBank/DDBJ whole genome shotgun (WGS) entry which is preliminary data.</text>
</comment>
<dbReference type="GO" id="GO:0032993">
    <property type="term" value="C:protein-DNA complex"/>
    <property type="evidence" value="ECO:0007669"/>
    <property type="project" value="TreeGrafter"/>
</dbReference>
<dbReference type="GO" id="GO:0005737">
    <property type="term" value="C:cytoplasm"/>
    <property type="evidence" value="ECO:0007669"/>
    <property type="project" value="TreeGrafter"/>
</dbReference>
<dbReference type="EMBL" id="SWFM01000006">
    <property type="protein sequence ID" value="TKD68328.1"/>
    <property type="molecule type" value="Genomic_DNA"/>
</dbReference>
<dbReference type="Pfam" id="PF00730">
    <property type="entry name" value="HhH-GPD"/>
    <property type="match status" value="1"/>
</dbReference>
<dbReference type="OrthoDB" id="9785929at2"/>
<keyword evidence="5" id="KW-0234">DNA repair</keyword>
<dbReference type="GO" id="GO:0008725">
    <property type="term" value="F:DNA-3-methyladenine glycosylase activity"/>
    <property type="evidence" value="ECO:0007669"/>
    <property type="project" value="TreeGrafter"/>
</dbReference>
<dbReference type="GO" id="GO:0006285">
    <property type="term" value="P:base-excision repair, AP site formation"/>
    <property type="evidence" value="ECO:0007669"/>
    <property type="project" value="TreeGrafter"/>
</dbReference>
<dbReference type="InterPro" id="IPR051912">
    <property type="entry name" value="Alkylbase_DNA_Glycosylase/TA"/>
</dbReference>
<dbReference type="CDD" id="cd00056">
    <property type="entry name" value="ENDO3c"/>
    <property type="match status" value="1"/>
</dbReference>
<organism evidence="7 8">
    <name type="scientific">Guptibacillus hwajinpoensis</name>
    <dbReference type="NCBI Taxonomy" id="208199"/>
    <lineage>
        <taxon>Bacteria</taxon>
        <taxon>Bacillati</taxon>
        <taxon>Bacillota</taxon>
        <taxon>Bacilli</taxon>
        <taxon>Bacillales</taxon>
        <taxon>Guptibacillaceae</taxon>
        <taxon>Guptibacillus</taxon>
    </lineage>
</organism>
<proteinExistence type="inferred from homology"/>
<dbReference type="FunFam" id="1.10.340.30:FF:000004">
    <property type="entry name" value="DNA-3-methyladenine glycosylase II"/>
    <property type="match status" value="1"/>
</dbReference>
<evidence type="ECO:0000256" key="4">
    <source>
        <dbReference type="ARBA" id="ARBA00022763"/>
    </source>
</evidence>
<reference evidence="7 8" key="1">
    <citation type="submission" date="2019-04" db="EMBL/GenBank/DDBJ databases">
        <title>Genome sequence of Bacillus hwajinpoensis strain Y2.</title>
        <authorList>
            <person name="Fair J.L."/>
            <person name="Maclea K.S."/>
        </authorList>
    </citation>
    <scope>NUCLEOTIDE SEQUENCE [LARGE SCALE GENOMIC DNA]</scope>
    <source>
        <strain evidence="7 8">Y2</strain>
    </source>
</reference>
<dbReference type="SUPFAM" id="SSF48150">
    <property type="entry name" value="DNA-glycosylase"/>
    <property type="match status" value="1"/>
</dbReference>
<dbReference type="InterPro" id="IPR010316">
    <property type="entry name" value="AlkA_N"/>
</dbReference>
<feature type="domain" description="HhH-GPD" evidence="6">
    <location>
        <begin position="134"/>
        <end position="293"/>
    </location>
</feature>
<dbReference type="GO" id="GO:0006307">
    <property type="term" value="P:DNA alkylation repair"/>
    <property type="evidence" value="ECO:0007669"/>
    <property type="project" value="TreeGrafter"/>
</dbReference>
<dbReference type="GO" id="GO:0032131">
    <property type="term" value="F:alkylated DNA binding"/>
    <property type="evidence" value="ECO:0007669"/>
    <property type="project" value="TreeGrafter"/>
</dbReference>
<sequence>MVGGGRMWSEMIYPQAPYDVERLFGRVSMDPLQYIELENRLLKVPLVLNHGEAVVSIQSQGTKERPAFEIKGEEVSQKDEVVSRICAMYDFDMKPRAILAALNSTTIGELVGQYAGMPIICEPDCYSALLKNIVHQQLNMKFAYTLTYRFVTSYGREKHGVWFYPDAEVVSKLTVEELRELQFSNRKAEYVIGIARKIINGELNMEELSALSNEEVYKKLLPIRGVGPWTVECVLLFGLGRKDILPAGDVGIQNAIKKWFNLPTKPTKEELYAYHDKWSPYSSYVSMYLWESLSE</sequence>
<dbReference type="Gene3D" id="1.10.1670.40">
    <property type="match status" value="1"/>
</dbReference>
<dbReference type="Gene3D" id="1.10.340.30">
    <property type="entry name" value="Hypothetical protein, domain 2"/>
    <property type="match status" value="1"/>
</dbReference>
<protein>
    <recommendedName>
        <fullName evidence="3">DNA-3-methyladenine glycosylase II</fullName>
        <ecNumber evidence="3">3.2.2.21</ecNumber>
    </recommendedName>
</protein>
<comment type="similarity">
    <text evidence="2">Belongs to the alkylbase DNA glycosidase AlkA family.</text>
</comment>
<dbReference type="InterPro" id="IPR011257">
    <property type="entry name" value="DNA_glycosylase"/>
</dbReference>
<dbReference type="AlphaFoldDB" id="A0A4V6WRX9"/>
<evidence type="ECO:0000256" key="1">
    <source>
        <dbReference type="ARBA" id="ARBA00000086"/>
    </source>
</evidence>
<dbReference type="PANTHER" id="PTHR43003:SF5">
    <property type="entry name" value="DNA-3-METHYLADENINE GLYCOSYLASE"/>
    <property type="match status" value="1"/>
</dbReference>
<dbReference type="SMART" id="SM00478">
    <property type="entry name" value="ENDO3c"/>
    <property type="match status" value="1"/>
</dbReference>
<keyword evidence="4" id="KW-0227">DNA damage</keyword>
<dbReference type="Proteomes" id="UP000310541">
    <property type="component" value="Unassembled WGS sequence"/>
</dbReference>